<dbReference type="Proteomes" id="UP001501427">
    <property type="component" value="Unassembled WGS sequence"/>
</dbReference>
<keyword evidence="2" id="KW-1133">Transmembrane helix</keyword>
<evidence type="ECO:0000313" key="3">
    <source>
        <dbReference type="EMBL" id="GAA0596861.1"/>
    </source>
</evidence>
<feature type="transmembrane region" description="Helical" evidence="2">
    <location>
        <begin position="343"/>
        <end position="362"/>
    </location>
</feature>
<name>A0A7W7N151_9ACTN</name>
<feature type="compositionally biased region" description="Pro residues" evidence="1">
    <location>
        <begin position="25"/>
        <end position="38"/>
    </location>
</feature>
<evidence type="ECO:0000313" key="6">
    <source>
        <dbReference type="Proteomes" id="UP001501427"/>
    </source>
</evidence>
<comment type="caution">
    <text evidence="4">The sequence shown here is derived from an EMBL/GenBank/DDBJ whole genome shotgun (WGS) entry which is preliminary data.</text>
</comment>
<feature type="transmembrane region" description="Helical" evidence="2">
    <location>
        <begin position="131"/>
        <end position="147"/>
    </location>
</feature>
<feature type="region of interest" description="Disordered" evidence="1">
    <location>
        <begin position="1"/>
        <end position="38"/>
    </location>
</feature>
<feature type="transmembrane region" description="Helical" evidence="2">
    <location>
        <begin position="178"/>
        <end position="197"/>
    </location>
</feature>
<feature type="transmembrane region" description="Helical" evidence="2">
    <location>
        <begin position="90"/>
        <end position="110"/>
    </location>
</feature>
<evidence type="ECO:0000313" key="4">
    <source>
        <dbReference type="EMBL" id="MBB4778686.1"/>
    </source>
</evidence>
<dbReference type="Proteomes" id="UP000549343">
    <property type="component" value="Unassembled WGS sequence"/>
</dbReference>
<dbReference type="EMBL" id="BAAAHD010000087">
    <property type="protein sequence ID" value="GAA0596861.1"/>
    <property type="molecule type" value="Genomic_DNA"/>
</dbReference>
<evidence type="ECO:0000256" key="2">
    <source>
        <dbReference type="SAM" id="Phobius"/>
    </source>
</evidence>
<feature type="transmembrane region" description="Helical" evidence="2">
    <location>
        <begin position="153"/>
        <end position="171"/>
    </location>
</feature>
<proteinExistence type="predicted"/>
<reference evidence="3" key="4">
    <citation type="submission" date="2023-12" db="EMBL/GenBank/DDBJ databases">
        <authorList>
            <person name="Sun Q."/>
            <person name="Inoue M."/>
        </authorList>
    </citation>
    <scope>NUCLEOTIDE SEQUENCE</scope>
    <source>
        <strain evidence="3">JCM 10667</strain>
    </source>
</reference>
<sequence length="552" mass="57488">MTNPPQDPSAPRGKAPAGRAWSAPGPAPHPVPRGYPPPPPVVYTPTKLDKAIAAWKRPALPMAPALAAGTAIAGLIGAVAVGPSLRDGRFGVGVVITAAAVAYVAGASAWSAGRLVRRSPRKGGSRFNRTGAVFVLLALCLSATAAVRAAEWIVVPALLLAVAAGSYAVCGGRSWAEVLGGGLAVGPAAGYTLPWSARGLYRAGSPRRGNAWPVIRTGLIVAALVAVFGGLFAGADAAFGNLAAGLVPDISPASVFRYVFAGAATLLLACAAAYLGQAPPPLRLLTPEPGKPAGRWSWAVPIAALNLLFLVFSAIQARVFLADDKDALLRSTGLTYAEYARQGFFQLVVVTVLVLAVVAVAMRYAPAAGRADRVAVRALLGLLCALTLVVVAVALRRLYLYEETFGWTRLRLWVHAFELWLGGVVVLVAVAGVVRGRVAWLPRAVAATGAAAMISLVAVDPDGFIADRNVDRYAETGKVDVSYLRNLSADAVPALDRLPEPQRSCALRAIAADLAEDEPAMAANYGRSRAREILERRPVDDNATCVNSSYPQ</sequence>
<feature type="transmembrane region" description="Helical" evidence="2">
    <location>
        <begin position="65"/>
        <end position="84"/>
    </location>
</feature>
<gene>
    <name evidence="4" type="ORF">F4557_007104</name>
    <name evidence="3" type="ORF">GCM10009546_68690</name>
</gene>
<dbReference type="RefSeq" id="WP_184889858.1">
    <property type="nucleotide sequence ID" value="NZ_BAAAHD010000087.1"/>
</dbReference>
<feature type="transmembrane region" description="Helical" evidence="2">
    <location>
        <begin position="374"/>
        <end position="395"/>
    </location>
</feature>
<keyword evidence="2" id="KW-0812">Transmembrane</keyword>
<protein>
    <submittedName>
        <fullName evidence="3">DUF4173 domain-containing protein</fullName>
    </submittedName>
    <submittedName>
        <fullName evidence="4">MFS family permease</fullName>
    </submittedName>
</protein>
<reference evidence="3" key="1">
    <citation type="journal article" date="2014" name="Int. J. Syst. Evol. Microbiol.">
        <title>Complete genome of a new Firmicutes species belonging to the dominant human colonic microbiota ('Ruminococcus bicirculans') reveals two chromosomes and a selective capacity to utilize plant glucans.</title>
        <authorList>
            <consortium name="NISC Comparative Sequencing Program"/>
            <person name="Wegmann U."/>
            <person name="Louis P."/>
            <person name="Goesmann A."/>
            <person name="Henrissat B."/>
            <person name="Duncan S.H."/>
            <person name="Flint H.J."/>
        </authorList>
    </citation>
    <scope>NUCLEOTIDE SEQUENCE</scope>
    <source>
        <strain evidence="3">JCM 10667</strain>
    </source>
</reference>
<accession>A0A7W7N151</accession>
<dbReference type="EMBL" id="JACHMV010000001">
    <property type="protein sequence ID" value="MBB4778686.1"/>
    <property type="molecule type" value="Genomic_DNA"/>
</dbReference>
<reference evidence="4 5" key="3">
    <citation type="submission" date="2020-08" db="EMBL/GenBank/DDBJ databases">
        <title>Sequencing the genomes of 1000 actinobacteria strains.</title>
        <authorList>
            <person name="Klenk H.-P."/>
        </authorList>
    </citation>
    <scope>NUCLEOTIDE SEQUENCE [LARGE SCALE GENOMIC DNA]</scope>
    <source>
        <strain evidence="4 5">DSM 44772</strain>
    </source>
</reference>
<evidence type="ECO:0000256" key="1">
    <source>
        <dbReference type="SAM" id="MobiDB-lite"/>
    </source>
</evidence>
<dbReference type="Pfam" id="PF13687">
    <property type="entry name" value="DUF4153"/>
    <property type="match status" value="1"/>
</dbReference>
<feature type="transmembrane region" description="Helical" evidence="2">
    <location>
        <begin position="255"/>
        <end position="276"/>
    </location>
</feature>
<evidence type="ECO:0000313" key="5">
    <source>
        <dbReference type="Proteomes" id="UP000549343"/>
    </source>
</evidence>
<reference evidence="6" key="2">
    <citation type="journal article" date="2019" name="Int. J. Syst. Evol. Microbiol.">
        <title>The Global Catalogue of Microorganisms (GCM) 10K type strain sequencing project: providing services to taxonomists for standard genome sequencing and annotation.</title>
        <authorList>
            <consortium name="The Broad Institute Genomics Platform"/>
            <consortium name="The Broad Institute Genome Sequencing Center for Infectious Disease"/>
            <person name="Wu L."/>
            <person name="Ma J."/>
        </authorList>
    </citation>
    <scope>NUCLEOTIDE SEQUENCE [LARGE SCALE GENOMIC DNA]</scope>
    <source>
        <strain evidence="6">JCM 10667</strain>
    </source>
</reference>
<organism evidence="4 5">
    <name type="scientific">Actinomadura livida</name>
    <dbReference type="NCBI Taxonomy" id="79909"/>
    <lineage>
        <taxon>Bacteria</taxon>
        <taxon>Bacillati</taxon>
        <taxon>Actinomycetota</taxon>
        <taxon>Actinomycetes</taxon>
        <taxon>Streptosporangiales</taxon>
        <taxon>Thermomonosporaceae</taxon>
        <taxon>Actinomadura</taxon>
    </lineage>
</organism>
<dbReference type="AlphaFoldDB" id="A0A7W7N151"/>
<feature type="transmembrane region" description="Helical" evidence="2">
    <location>
        <begin position="217"/>
        <end position="243"/>
    </location>
</feature>
<dbReference type="InterPro" id="IPR025291">
    <property type="entry name" value="DUF4153"/>
</dbReference>
<keyword evidence="6" id="KW-1185">Reference proteome</keyword>
<keyword evidence="2" id="KW-0472">Membrane</keyword>
<feature type="transmembrane region" description="Helical" evidence="2">
    <location>
        <begin position="296"/>
        <end position="322"/>
    </location>
</feature>
<feature type="transmembrane region" description="Helical" evidence="2">
    <location>
        <begin position="440"/>
        <end position="459"/>
    </location>
</feature>
<feature type="transmembrane region" description="Helical" evidence="2">
    <location>
        <begin position="416"/>
        <end position="434"/>
    </location>
</feature>